<feature type="compositionally biased region" description="Basic and acidic residues" evidence="6">
    <location>
        <begin position="1"/>
        <end position="22"/>
    </location>
</feature>
<evidence type="ECO:0000256" key="5">
    <source>
        <dbReference type="ARBA" id="ARBA00023014"/>
    </source>
</evidence>
<sequence length="284" mass="29602">MSDDKKRYPIGESESERRRQAERAASGPQAAAQTPEPARRGTEAPAEAGPEAAAMQMPAGAPAPEPPVAAGEEGAASALAELASAQAVLAPERLDADAARAELAPADAAPAMLAPAEAAPAPPAGGPLWLRFRLNGQRRELRVDPSRRLLAVIREDLGLTGTKRSCEIGRCGACMVLVDGEPMNSCLLSAYQCQEADIVTIEGLRDERAERVKSAFLEEGGFQCGYCTPGMVVSVTSMLAANPCPSRAETEEALAGNICRCTGYGSIFRAVCRASAGEPDANLI</sequence>
<keyword evidence="1" id="KW-0001">2Fe-2S</keyword>
<dbReference type="InterPro" id="IPR036884">
    <property type="entry name" value="2Fe-2S-bd_dom_sf"/>
</dbReference>
<comment type="caution">
    <text evidence="8">The sequence shown here is derived from an EMBL/GenBank/DDBJ whole genome shotgun (WGS) entry which is preliminary data.</text>
</comment>
<dbReference type="GO" id="GO:0051537">
    <property type="term" value="F:2 iron, 2 sulfur cluster binding"/>
    <property type="evidence" value="ECO:0007669"/>
    <property type="project" value="UniProtKB-KW"/>
</dbReference>
<evidence type="ECO:0000256" key="6">
    <source>
        <dbReference type="SAM" id="MobiDB-lite"/>
    </source>
</evidence>
<evidence type="ECO:0000256" key="3">
    <source>
        <dbReference type="ARBA" id="ARBA00023002"/>
    </source>
</evidence>
<accession>A0A2N5NAV7</accession>
<dbReference type="GO" id="GO:0004854">
    <property type="term" value="F:xanthine dehydrogenase activity"/>
    <property type="evidence" value="ECO:0007669"/>
    <property type="project" value="UniProtKB-EC"/>
</dbReference>
<dbReference type="AlphaFoldDB" id="A0A2N5NAV7"/>
<dbReference type="PANTHER" id="PTHR44379">
    <property type="entry name" value="OXIDOREDUCTASE WITH IRON-SULFUR SUBUNIT"/>
    <property type="match status" value="1"/>
</dbReference>
<keyword evidence="9" id="KW-1185">Reference proteome</keyword>
<gene>
    <name evidence="8" type="ORF">B8V81_1687</name>
</gene>
<dbReference type="InterPro" id="IPR006058">
    <property type="entry name" value="2Fe2S_fd_BS"/>
</dbReference>
<evidence type="ECO:0000313" key="9">
    <source>
        <dbReference type="Proteomes" id="UP000234789"/>
    </source>
</evidence>
<feature type="region of interest" description="Disordered" evidence="6">
    <location>
        <begin position="1"/>
        <end position="74"/>
    </location>
</feature>
<dbReference type="Pfam" id="PF00111">
    <property type="entry name" value="Fer2"/>
    <property type="match status" value="1"/>
</dbReference>
<keyword evidence="3 8" id="KW-0560">Oxidoreductase</keyword>
<feature type="domain" description="2Fe-2S ferredoxin-type" evidence="7">
    <location>
        <begin position="128"/>
        <end position="204"/>
    </location>
</feature>
<dbReference type="InterPro" id="IPR002888">
    <property type="entry name" value="2Fe-2S-bd"/>
</dbReference>
<dbReference type="EC" id="1.17.1.4" evidence="8"/>
<dbReference type="GO" id="GO:0046872">
    <property type="term" value="F:metal ion binding"/>
    <property type="evidence" value="ECO:0007669"/>
    <property type="project" value="UniProtKB-KW"/>
</dbReference>
<evidence type="ECO:0000313" key="8">
    <source>
        <dbReference type="EMBL" id="PLT47463.1"/>
    </source>
</evidence>
<keyword evidence="4" id="KW-0408">Iron</keyword>
<keyword evidence="2" id="KW-0479">Metal-binding</keyword>
<evidence type="ECO:0000256" key="1">
    <source>
        <dbReference type="ARBA" id="ARBA00022714"/>
    </source>
</evidence>
<dbReference type="InterPro" id="IPR036010">
    <property type="entry name" value="2Fe-2S_ferredoxin-like_sf"/>
</dbReference>
<dbReference type="InterPro" id="IPR012675">
    <property type="entry name" value="Beta-grasp_dom_sf"/>
</dbReference>
<keyword evidence="5" id="KW-0411">Iron-sulfur</keyword>
<evidence type="ECO:0000256" key="4">
    <source>
        <dbReference type="ARBA" id="ARBA00023004"/>
    </source>
</evidence>
<dbReference type="InterPro" id="IPR051452">
    <property type="entry name" value="Diverse_Oxidoreductases"/>
</dbReference>
<organism evidence="8 9">
    <name type="scientific">Paenibacillus pasadenensis</name>
    <dbReference type="NCBI Taxonomy" id="217090"/>
    <lineage>
        <taxon>Bacteria</taxon>
        <taxon>Bacillati</taxon>
        <taxon>Bacillota</taxon>
        <taxon>Bacilli</taxon>
        <taxon>Bacillales</taxon>
        <taxon>Paenibacillaceae</taxon>
        <taxon>Paenibacillus</taxon>
    </lineage>
</organism>
<dbReference type="PANTHER" id="PTHR44379:SF7">
    <property type="entry name" value="XANTHINE DEHYDROGENASE SUBUNIT E-RELATED"/>
    <property type="match status" value="1"/>
</dbReference>
<feature type="compositionally biased region" description="Low complexity" evidence="6">
    <location>
        <begin position="43"/>
        <end position="60"/>
    </location>
</feature>
<dbReference type="Gene3D" id="1.10.150.120">
    <property type="entry name" value="[2Fe-2S]-binding domain"/>
    <property type="match status" value="1"/>
</dbReference>
<dbReference type="CDD" id="cd00207">
    <property type="entry name" value="fer2"/>
    <property type="match status" value="1"/>
</dbReference>
<dbReference type="Gene3D" id="3.10.20.30">
    <property type="match status" value="1"/>
</dbReference>
<evidence type="ECO:0000259" key="7">
    <source>
        <dbReference type="PROSITE" id="PS51085"/>
    </source>
</evidence>
<dbReference type="SUPFAM" id="SSF47741">
    <property type="entry name" value="CO dehydrogenase ISP C-domain like"/>
    <property type="match status" value="1"/>
</dbReference>
<dbReference type="EMBL" id="NFEZ01000003">
    <property type="protein sequence ID" value="PLT47463.1"/>
    <property type="molecule type" value="Genomic_DNA"/>
</dbReference>
<proteinExistence type="predicted"/>
<reference evidence="8 9" key="1">
    <citation type="submission" date="2017-05" db="EMBL/GenBank/DDBJ databases">
        <title>Functional genome analysis of Paenibacillus pasadenensis strain R16: insights on endophytic life style and antifungal activity.</title>
        <authorList>
            <person name="Passera A."/>
            <person name="Marcolungo L."/>
            <person name="Casati P."/>
            <person name="Brasca M."/>
            <person name="Quaglino F."/>
            <person name="Delledonne M."/>
        </authorList>
    </citation>
    <scope>NUCLEOTIDE SEQUENCE [LARGE SCALE GENOMIC DNA]</scope>
    <source>
        <strain evidence="8 9">R16</strain>
    </source>
</reference>
<dbReference type="Proteomes" id="UP000234789">
    <property type="component" value="Unassembled WGS sequence"/>
</dbReference>
<evidence type="ECO:0000256" key="2">
    <source>
        <dbReference type="ARBA" id="ARBA00022723"/>
    </source>
</evidence>
<dbReference type="PROSITE" id="PS51085">
    <property type="entry name" value="2FE2S_FER_2"/>
    <property type="match status" value="1"/>
</dbReference>
<name>A0A2N5NAV7_9BACL</name>
<dbReference type="InterPro" id="IPR001041">
    <property type="entry name" value="2Fe-2S_ferredoxin-type"/>
</dbReference>
<dbReference type="Pfam" id="PF01799">
    <property type="entry name" value="Fer2_2"/>
    <property type="match status" value="1"/>
</dbReference>
<dbReference type="PROSITE" id="PS00197">
    <property type="entry name" value="2FE2S_FER_1"/>
    <property type="match status" value="1"/>
</dbReference>
<protein>
    <submittedName>
        <fullName evidence="8">Xanthine dehydrogenase iron-sulfur subunit</fullName>
        <ecNumber evidence="8">1.17.1.4</ecNumber>
    </submittedName>
</protein>
<dbReference type="SUPFAM" id="SSF54292">
    <property type="entry name" value="2Fe-2S ferredoxin-like"/>
    <property type="match status" value="1"/>
</dbReference>